<dbReference type="HOGENOM" id="CLU_1309658_0_0_12"/>
<dbReference type="KEGG" id="tpx:Turpa_1077"/>
<evidence type="ECO:0000313" key="2">
    <source>
        <dbReference type="Proteomes" id="UP000006048"/>
    </source>
</evidence>
<dbReference type="OrthoDB" id="8857574at2"/>
<dbReference type="STRING" id="869212.Turpa_1077"/>
<evidence type="ECO:0000313" key="1">
    <source>
        <dbReference type="EMBL" id="AFM11726.1"/>
    </source>
</evidence>
<sequence>MPLTNKNEWHKSRIYGSDPDEAPDKVFDRVDLLMPVKKSDVLPLVVEEAPSKDAFFPVEPAELTELILKAINPEARELTHIWYRRPKPSEFRGGRIPFTEYIYANGICLMVFYPWPETLIFPLTKKPADAVLNRYRKWSPKVFSHKAKWQLQWNADTVRDFYLNDLLKNLLALHNDFQKKLAQMPDGRLRNGQLVQYANQRFFEQAQSYS</sequence>
<dbReference type="RefSeq" id="WP_014802243.1">
    <property type="nucleotide sequence ID" value="NC_018020.1"/>
</dbReference>
<name>I4B369_TURPD</name>
<dbReference type="AlphaFoldDB" id="I4B369"/>
<proteinExistence type="predicted"/>
<keyword evidence="2" id="KW-1185">Reference proteome</keyword>
<dbReference type="EMBL" id="CP002959">
    <property type="protein sequence ID" value="AFM11726.1"/>
    <property type="molecule type" value="Genomic_DNA"/>
</dbReference>
<accession>I4B369</accession>
<protein>
    <submittedName>
        <fullName evidence="1">Uncharacterized protein</fullName>
    </submittedName>
</protein>
<reference evidence="1 2" key="1">
    <citation type="submission" date="2012-06" db="EMBL/GenBank/DDBJ databases">
        <title>The complete chromosome of genome of Turneriella parva DSM 21527.</title>
        <authorList>
            <consortium name="US DOE Joint Genome Institute (JGI-PGF)"/>
            <person name="Lucas S."/>
            <person name="Han J."/>
            <person name="Lapidus A."/>
            <person name="Bruce D."/>
            <person name="Goodwin L."/>
            <person name="Pitluck S."/>
            <person name="Peters L."/>
            <person name="Kyrpides N."/>
            <person name="Mavromatis K."/>
            <person name="Ivanova N."/>
            <person name="Mikhailova N."/>
            <person name="Chertkov O."/>
            <person name="Detter J.C."/>
            <person name="Tapia R."/>
            <person name="Han C."/>
            <person name="Land M."/>
            <person name="Hauser L."/>
            <person name="Markowitz V."/>
            <person name="Cheng J.-F."/>
            <person name="Hugenholtz P."/>
            <person name="Woyke T."/>
            <person name="Wu D."/>
            <person name="Gronow S."/>
            <person name="Wellnitz S."/>
            <person name="Brambilla E."/>
            <person name="Klenk H.-P."/>
            <person name="Eisen J.A."/>
        </authorList>
    </citation>
    <scope>NUCLEOTIDE SEQUENCE [LARGE SCALE GENOMIC DNA]</scope>
    <source>
        <strain evidence="2">ATCC BAA-1111 / DSM 21527 / NCTC 11395 / H</strain>
    </source>
</reference>
<gene>
    <name evidence="1" type="ordered locus">Turpa_1077</name>
</gene>
<organism evidence="1 2">
    <name type="scientific">Turneriella parva (strain ATCC BAA-1111 / DSM 21527 / NCTC 11395 / H)</name>
    <name type="common">Leptospira parva</name>
    <dbReference type="NCBI Taxonomy" id="869212"/>
    <lineage>
        <taxon>Bacteria</taxon>
        <taxon>Pseudomonadati</taxon>
        <taxon>Spirochaetota</taxon>
        <taxon>Spirochaetia</taxon>
        <taxon>Leptospirales</taxon>
        <taxon>Leptospiraceae</taxon>
        <taxon>Turneriella</taxon>
    </lineage>
</organism>
<dbReference type="Proteomes" id="UP000006048">
    <property type="component" value="Chromosome"/>
</dbReference>